<keyword evidence="2" id="KW-0732">Signal</keyword>
<evidence type="ECO:0000256" key="1">
    <source>
        <dbReference type="SAM" id="MobiDB-lite"/>
    </source>
</evidence>
<evidence type="ECO:0000256" key="2">
    <source>
        <dbReference type="SAM" id="SignalP"/>
    </source>
</evidence>
<gene>
    <name evidence="4" type="ORF">BM536_007415</name>
</gene>
<evidence type="ECO:0000259" key="3">
    <source>
        <dbReference type="Pfam" id="PF13349"/>
    </source>
</evidence>
<dbReference type="EMBL" id="MPOH02000008">
    <property type="protein sequence ID" value="OQD56838.1"/>
    <property type="molecule type" value="Genomic_DNA"/>
</dbReference>
<reference evidence="5" key="1">
    <citation type="submission" date="2016-11" db="EMBL/GenBank/DDBJ databases">
        <authorList>
            <person name="Schniete J.K."/>
            <person name="Salih T."/>
            <person name="Algora Gallardo L."/>
            <person name="Martinez Fernandez S."/>
            <person name="Herron P.R."/>
        </authorList>
    </citation>
    <scope>NUCLEOTIDE SEQUENCE [LARGE SCALE GENOMIC DNA]</scope>
    <source>
        <strain evidence="5">DSM 41896</strain>
    </source>
</reference>
<evidence type="ECO:0000313" key="4">
    <source>
        <dbReference type="EMBL" id="OQD56838.1"/>
    </source>
</evidence>
<sequence>MKVMLRRRLWRLNVALAVLGLTVACAGRGDRSDNEATGGAPPLLAAGSHLMIVTDNGLRLRPADAGRVAVDDHVDRRWSRHDDTWTLDLSCPDRAEYAGAVPDADSDGVCPRMPRVSVPDAVRVTVRARNAGIDVAGVAAALDLTTVNGDVTVADSGPDDGAVRLSTRNGSVRATAVEGSRLYAATVNGDIVLGCAEAPAGVTAATTNGSVGVTVPHDSPAYRVTATTDNGTSRPALGGSDDGQGQAMTLSTVNGDVTARRE</sequence>
<dbReference type="InterPro" id="IPR025164">
    <property type="entry name" value="Toastrack_DUF4097"/>
</dbReference>
<name>A0A1V6MWJ5_9ACTN</name>
<proteinExistence type="predicted"/>
<accession>A0A1V6MWJ5</accession>
<dbReference type="PROSITE" id="PS51257">
    <property type="entry name" value="PROKAR_LIPOPROTEIN"/>
    <property type="match status" value="1"/>
</dbReference>
<protein>
    <recommendedName>
        <fullName evidence="3">DUF4097 domain-containing protein</fullName>
    </recommendedName>
</protein>
<feature type="signal peptide" evidence="2">
    <location>
        <begin position="1"/>
        <end position="26"/>
    </location>
</feature>
<dbReference type="Pfam" id="PF13349">
    <property type="entry name" value="DUF4097"/>
    <property type="match status" value="1"/>
</dbReference>
<feature type="chain" id="PRO_5012280160" description="DUF4097 domain-containing protein" evidence="2">
    <location>
        <begin position="27"/>
        <end position="262"/>
    </location>
</feature>
<dbReference type="STRING" id="114686.BM536_007415"/>
<reference evidence="4 5" key="2">
    <citation type="submission" date="2017-02" db="EMBL/GenBank/DDBJ databases">
        <title>Draft genome sequence of Streptomyces phaeoluteigriseus type strain DSM41896.</title>
        <authorList>
            <person name="Salih T.S."/>
            <person name="Algora Gallardo L."/>
            <person name="Melo Santos T."/>
            <person name="Filgueira Martinez S."/>
            <person name="Herron P.R."/>
        </authorList>
    </citation>
    <scope>NUCLEOTIDE SEQUENCE [LARGE SCALE GENOMIC DNA]</scope>
    <source>
        <strain evidence="4 5">DSM 41896</strain>
    </source>
</reference>
<evidence type="ECO:0000313" key="5">
    <source>
        <dbReference type="Proteomes" id="UP000184286"/>
    </source>
</evidence>
<feature type="domain" description="DUF4097" evidence="3">
    <location>
        <begin position="139"/>
        <end position="232"/>
    </location>
</feature>
<dbReference type="Proteomes" id="UP000184286">
    <property type="component" value="Unassembled WGS sequence"/>
</dbReference>
<feature type="compositionally biased region" description="Polar residues" evidence="1">
    <location>
        <begin position="246"/>
        <end position="255"/>
    </location>
</feature>
<organism evidence="4 5">
    <name type="scientific">Streptomyces phaeoluteigriseus</name>
    <dbReference type="NCBI Taxonomy" id="114686"/>
    <lineage>
        <taxon>Bacteria</taxon>
        <taxon>Bacillati</taxon>
        <taxon>Actinomycetota</taxon>
        <taxon>Actinomycetes</taxon>
        <taxon>Kitasatosporales</taxon>
        <taxon>Streptomycetaceae</taxon>
        <taxon>Streptomyces</taxon>
        <taxon>Streptomyces aurantiacus group</taxon>
    </lineage>
</organism>
<feature type="region of interest" description="Disordered" evidence="1">
    <location>
        <begin position="226"/>
        <end position="262"/>
    </location>
</feature>
<comment type="caution">
    <text evidence="4">The sequence shown here is derived from an EMBL/GenBank/DDBJ whole genome shotgun (WGS) entry which is preliminary data.</text>
</comment>
<dbReference type="AlphaFoldDB" id="A0A1V6MWJ5"/>